<organism evidence="9 10">
    <name type="scientific">Heterostelium pallidum (strain ATCC 26659 / Pp 5 / PN500)</name>
    <name type="common">Cellular slime mold</name>
    <name type="synonym">Polysphondylium pallidum</name>
    <dbReference type="NCBI Taxonomy" id="670386"/>
    <lineage>
        <taxon>Eukaryota</taxon>
        <taxon>Amoebozoa</taxon>
        <taxon>Evosea</taxon>
        <taxon>Eumycetozoa</taxon>
        <taxon>Dictyostelia</taxon>
        <taxon>Acytosteliales</taxon>
        <taxon>Acytosteliaceae</taxon>
        <taxon>Heterostelium</taxon>
    </lineage>
</organism>
<dbReference type="Pfam" id="PF25390">
    <property type="entry name" value="WD40_RLD"/>
    <property type="match status" value="1"/>
</dbReference>
<evidence type="ECO:0000256" key="1">
    <source>
        <dbReference type="ARBA" id="ARBA00022737"/>
    </source>
</evidence>
<evidence type="ECO:0000313" key="9">
    <source>
        <dbReference type="EMBL" id="EFA81827.1"/>
    </source>
</evidence>
<dbReference type="Pfam" id="PF00069">
    <property type="entry name" value="Pkinase"/>
    <property type="match status" value="1"/>
</dbReference>
<dbReference type="Proteomes" id="UP000001396">
    <property type="component" value="Unassembled WGS sequence"/>
</dbReference>
<dbReference type="OMA" id="CGEIITI"/>
<dbReference type="GO" id="GO:0005737">
    <property type="term" value="C:cytoplasm"/>
    <property type="evidence" value="ECO:0007669"/>
    <property type="project" value="TreeGrafter"/>
</dbReference>
<dbReference type="SUPFAM" id="SSF56112">
    <property type="entry name" value="Protein kinase-like (PK-like)"/>
    <property type="match status" value="1"/>
</dbReference>
<proteinExistence type="predicted"/>
<evidence type="ECO:0000256" key="6">
    <source>
        <dbReference type="SAM" id="MobiDB-lite"/>
    </source>
</evidence>
<evidence type="ECO:0000256" key="2">
    <source>
        <dbReference type="ARBA" id="ARBA00022786"/>
    </source>
</evidence>
<dbReference type="Gene3D" id="3.30.2410.10">
    <property type="entry name" value="Hect, E3 ligase catalytic domain"/>
    <property type="match status" value="1"/>
</dbReference>
<dbReference type="InterPro" id="IPR051709">
    <property type="entry name" value="Ub-ligase/GTPase-reg"/>
</dbReference>
<dbReference type="PANTHER" id="PTHR45622">
    <property type="entry name" value="UBIQUITIN-PROTEIN LIGASE E3A-RELATED"/>
    <property type="match status" value="1"/>
</dbReference>
<feature type="repeat" description="RCC1" evidence="4">
    <location>
        <begin position="256"/>
        <end position="307"/>
    </location>
</feature>
<dbReference type="Gene3D" id="3.30.2160.10">
    <property type="entry name" value="Hect, E3 ligase catalytic domain"/>
    <property type="match status" value="1"/>
</dbReference>
<gene>
    <name evidence="9" type="ORF">PPL_05059</name>
</gene>
<evidence type="ECO:0000256" key="3">
    <source>
        <dbReference type="PROSITE-ProRule" id="PRU00104"/>
    </source>
</evidence>
<evidence type="ECO:0000256" key="5">
    <source>
        <dbReference type="SAM" id="Coils"/>
    </source>
</evidence>
<sequence length="1626" mass="181161">MSFFKSLTNKYKNNSNTPESSNSNNGNSNNNNSTNSSPSIRSSSSYSNSPVITSNIRQSNNNNSSSSSSNNIRQSNNNNNSSNSSNIRQSDEIFKLKNSGNNSLHNKDDSGSNNNNDDDKYFTKLYPEERIILVNAGAAHIAMISQSGKLFTWGEGQYGRLGHGDEESISTPKQVVALANIPMKYVFCGGRSTIALSHTAGSGLYTWGNNEFGQLGRGDCGDDFTCLPESVAVPGAKRLVALDAGASRAAVIDSSGALFTWGRGDHGRLGHGDTENRYQPTLVSSLYGHVVVAVALGGGHSLALTKAGELFSWGRGENGQLGHGSYQSQQLAPKQLQFFVDMPKIIGISAGGYHSVAQLDDGSVYAWGMSDYGILGTGDSDDGAINIPQRILMPRGIRFKTISCGFQHTVALTSDNTIYSWGCGLGGRLGTFNEKNQCAPIACNIPNYQPVVFSAGEISTIVIGKKNTVVATSSGLTSTPTSLITPTTPTNENINEQSIPIDDDVVKSTSKTTTTTTAAASSVIITPPLTTTTTTTTSESDTLAVSPQLTSSLKSTSGYTLSVNEYDEQHPHGREWSLDFTDWLSSISKIKQLLLLVQTKRNTPTVQIKVNNLSLSTNSTNNNNSSNTGQLVSPVDKYSKELDDATNEIKKLVTNINLQQPPQDDHQIEEQLEKLVEKRNTALNSLLEEITKSINYWTDFKEHKHQLISNINLVLNDLTVNNQQEESATTTATATTATNNKQISVMEIQNQCSSLSQRLTIVYTEFIQYINNLLINSNSSNNNNNESSSSSFSKESILKCIESLNSIIIESRRYAVKYLAALDNQLAHCDSVVGSQIAQHAEIQLHSEMTRLAASKMEEREKLKSDYRSCKRSIIDITKKIEVLELEDDSNDLSLLQSLTEQHQQMKVDEQRLIAKQQEINDNISTIIEKYSPELKFKLKQHDRISNKVKDTGLLNSTRKFSHYNIIKTLATHPHTVYVATFDSQLVVLKEFGIGDQIGKQMFERQVSLMKMMNHKCIMSIQAVFYDRNAYLQMEYVKGGNLCEWLKKHTVRPNQSQEGRKPWEIQKMFQQIVQGIAYMHSNGIIHRDIKLENILVREDDTPVISDFDLSKELQNNSTNATMFTGGTEMYLAPEMRESQVTGTYSTDIWAFGVMLFKAHFPRSRDPFLLPGELNIAIPQHPDQRLVALLSSVLQRNPQLRPTAHQIAVHPYFVTSLVEDLLSSRTLIDSREKIAAFRAHISSLAALSEETNQTLVMQVRRSTLIVDVFQFFKKMESNKLFSLLEVDFQGEKGLDHGGLSSEMYSLFFNDSEILMNRLNSEDQSTNNSESKVKSIFSKKYKLLDRGSSESPFYLLSDQPLEMDESQQNIWSFMKSEQAVYKTLGKIFLKAIIDGKPIPDAFPPSFFKFLLNISPNLQDLEAYDPQLGQSFKKVLLLDNIDQYLSTTFEGLVENGDEILVTDDNKEDFIQKNIDKILIGSRKYQLDAFKSGFMSIESLNAHFALFSPTELQLLMCGNQLVDAELLKRHIKFVGFPASSDTPKHFLSVIDAMTQDELHRFLRFLTGMVVIPMQGLEKPLSIIHIPKSEKLPCAHTCSYQLDLPDYSNFELLKKKILQMLDWLDSGFGFI</sequence>
<feature type="domain" description="HECT" evidence="8">
    <location>
        <begin position="1275"/>
        <end position="1626"/>
    </location>
</feature>
<dbReference type="InterPro" id="IPR058923">
    <property type="entry name" value="RCC1-like_dom"/>
</dbReference>
<dbReference type="PANTHER" id="PTHR45622:SF70">
    <property type="entry name" value="SECRETION-REGULATING GUANINE NUCLEOTIDE EXCHANGE FACTOR"/>
    <property type="match status" value="1"/>
</dbReference>
<dbReference type="InterPro" id="IPR000408">
    <property type="entry name" value="Reg_chr_condens"/>
</dbReference>
<dbReference type="SMART" id="SM00220">
    <property type="entry name" value="S_TKc"/>
    <property type="match status" value="1"/>
</dbReference>
<dbReference type="GO" id="GO:0004842">
    <property type="term" value="F:ubiquitin-protein transferase activity"/>
    <property type="evidence" value="ECO:0007669"/>
    <property type="project" value="InterPro"/>
</dbReference>
<feature type="compositionally biased region" description="Polar residues" evidence="6">
    <location>
        <begin position="1"/>
        <end position="12"/>
    </location>
</feature>
<dbReference type="InterPro" id="IPR035983">
    <property type="entry name" value="Hect_E3_ubiquitin_ligase"/>
</dbReference>
<keyword evidence="10" id="KW-1185">Reference proteome</keyword>
<dbReference type="PROSITE" id="PS50011">
    <property type="entry name" value="PROTEIN_KINASE_DOM"/>
    <property type="match status" value="1"/>
</dbReference>
<feature type="repeat" description="RCC1" evidence="4">
    <location>
        <begin position="416"/>
        <end position="474"/>
    </location>
</feature>
<feature type="compositionally biased region" description="Low complexity" evidence="6">
    <location>
        <begin position="13"/>
        <end position="88"/>
    </location>
</feature>
<feature type="region of interest" description="Disordered" evidence="6">
    <location>
        <begin position="1"/>
        <end position="121"/>
    </location>
</feature>
<dbReference type="STRING" id="670386.D3B9B5"/>
<dbReference type="CDD" id="cd00180">
    <property type="entry name" value="PKc"/>
    <property type="match status" value="1"/>
</dbReference>
<feature type="domain" description="Protein kinase" evidence="7">
    <location>
        <begin position="964"/>
        <end position="1212"/>
    </location>
</feature>
<feature type="coiled-coil region" evidence="5">
    <location>
        <begin position="635"/>
        <end position="689"/>
    </location>
</feature>
<protein>
    <submittedName>
        <fullName evidence="9">Uncharacterized protein</fullName>
    </submittedName>
</protein>
<evidence type="ECO:0000313" key="10">
    <source>
        <dbReference type="Proteomes" id="UP000001396"/>
    </source>
</evidence>
<feature type="region of interest" description="Disordered" evidence="6">
    <location>
        <begin position="476"/>
        <end position="496"/>
    </location>
</feature>
<dbReference type="InParanoid" id="D3B9B5"/>
<keyword evidence="5" id="KW-0175">Coiled coil</keyword>
<dbReference type="Gene3D" id="2.130.10.30">
    <property type="entry name" value="Regulator of chromosome condensation 1/beta-lactamase-inhibitor protein II"/>
    <property type="match status" value="2"/>
</dbReference>
<dbReference type="PROSITE" id="PS00108">
    <property type="entry name" value="PROTEIN_KINASE_ST"/>
    <property type="match status" value="1"/>
</dbReference>
<dbReference type="PRINTS" id="PR00633">
    <property type="entry name" value="RCCNDNSATION"/>
</dbReference>
<dbReference type="Pfam" id="PF00415">
    <property type="entry name" value="RCC1"/>
    <property type="match status" value="1"/>
</dbReference>
<dbReference type="EMBL" id="ADBJ01000022">
    <property type="protein sequence ID" value="EFA81827.1"/>
    <property type="molecule type" value="Genomic_DNA"/>
</dbReference>
<name>D3B9B5_HETP5</name>
<dbReference type="InterPro" id="IPR000719">
    <property type="entry name" value="Prot_kinase_dom"/>
</dbReference>
<feature type="repeat" description="RCC1" evidence="4">
    <location>
        <begin position="202"/>
        <end position="255"/>
    </location>
</feature>
<dbReference type="GeneID" id="31360545"/>
<feature type="repeat" description="RCC1" evidence="4">
    <location>
        <begin position="308"/>
        <end position="361"/>
    </location>
</feature>
<evidence type="ECO:0000259" key="7">
    <source>
        <dbReference type="PROSITE" id="PS50011"/>
    </source>
</evidence>
<reference evidence="9 10" key="1">
    <citation type="journal article" date="2011" name="Genome Res.">
        <title>Phylogeny-wide analysis of social amoeba genomes highlights ancient origins for complex intercellular communication.</title>
        <authorList>
            <person name="Heidel A.J."/>
            <person name="Lawal H.M."/>
            <person name="Felder M."/>
            <person name="Schilde C."/>
            <person name="Helps N.R."/>
            <person name="Tunggal B."/>
            <person name="Rivero F."/>
            <person name="John U."/>
            <person name="Schleicher M."/>
            <person name="Eichinger L."/>
            <person name="Platzer M."/>
            <person name="Noegel A.A."/>
            <person name="Schaap P."/>
            <person name="Gloeckner G."/>
        </authorList>
    </citation>
    <scope>NUCLEOTIDE SEQUENCE [LARGE SCALE GENOMIC DNA]</scope>
    <source>
        <strain evidence="10">ATCC 26659 / Pp 5 / PN500</strain>
    </source>
</reference>
<feature type="repeat" description="RCC1" evidence="4">
    <location>
        <begin position="362"/>
        <end position="415"/>
    </location>
</feature>
<dbReference type="InterPro" id="IPR000569">
    <property type="entry name" value="HECT_dom"/>
</dbReference>
<evidence type="ECO:0000259" key="8">
    <source>
        <dbReference type="PROSITE" id="PS50237"/>
    </source>
</evidence>
<dbReference type="GO" id="GO:0004672">
    <property type="term" value="F:protein kinase activity"/>
    <property type="evidence" value="ECO:0007669"/>
    <property type="project" value="InterPro"/>
</dbReference>
<dbReference type="SUPFAM" id="SSF56204">
    <property type="entry name" value="Hect, E3 ligase catalytic domain"/>
    <property type="match status" value="1"/>
</dbReference>
<feature type="active site" description="Glycyl thioester intermediate" evidence="3">
    <location>
        <position position="1593"/>
    </location>
</feature>
<keyword evidence="2 3" id="KW-0833">Ubl conjugation pathway</keyword>
<dbReference type="PROSITE" id="PS00626">
    <property type="entry name" value="RCC1_2"/>
    <property type="match status" value="1"/>
</dbReference>
<dbReference type="InterPro" id="IPR009091">
    <property type="entry name" value="RCC1/BLIP-II"/>
</dbReference>
<dbReference type="InterPro" id="IPR008271">
    <property type="entry name" value="Ser/Thr_kinase_AS"/>
</dbReference>
<dbReference type="GO" id="GO:0005524">
    <property type="term" value="F:ATP binding"/>
    <property type="evidence" value="ECO:0007669"/>
    <property type="project" value="InterPro"/>
</dbReference>
<dbReference type="PROSITE" id="PS50012">
    <property type="entry name" value="RCC1_3"/>
    <property type="match status" value="6"/>
</dbReference>
<accession>D3B9B5</accession>
<comment type="caution">
    <text evidence="9">The sequence shown here is derived from an EMBL/GenBank/DDBJ whole genome shotgun (WGS) entry which is preliminary data.</text>
</comment>
<dbReference type="InterPro" id="IPR011009">
    <property type="entry name" value="Kinase-like_dom_sf"/>
</dbReference>
<dbReference type="Pfam" id="PF00632">
    <property type="entry name" value="HECT"/>
    <property type="match status" value="1"/>
</dbReference>
<dbReference type="Gene3D" id="3.90.1750.10">
    <property type="entry name" value="Hect, E3 ligase catalytic domains"/>
    <property type="match status" value="1"/>
</dbReference>
<evidence type="ECO:0000256" key="4">
    <source>
        <dbReference type="PROSITE-ProRule" id="PRU00235"/>
    </source>
</evidence>
<dbReference type="PROSITE" id="PS50237">
    <property type="entry name" value="HECT"/>
    <property type="match status" value="1"/>
</dbReference>
<keyword evidence="1" id="KW-0677">Repeat</keyword>
<dbReference type="SUPFAM" id="SSF50985">
    <property type="entry name" value="RCC1/BLIP-II"/>
    <property type="match status" value="2"/>
</dbReference>
<feature type="repeat" description="RCC1" evidence="4">
    <location>
        <begin position="148"/>
        <end position="199"/>
    </location>
</feature>
<dbReference type="RefSeq" id="XP_020433944.1">
    <property type="nucleotide sequence ID" value="XM_020575955.1"/>
</dbReference>
<dbReference type="SMART" id="SM00119">
    <property type="entry name" value="HECTc"/>
    <property type="match status" value="1"/>
</dbReference>
<dbReference type="Gene3D" id="1.10.510.10">
    <property type="entry name" value="Transferase(Phosphotransferase) domain 1"/>
    <property type="match status" value="1"/>
</dbReference>